<dbReference type="Proteomes" id="UP001153334">
    <property type="component" value="Unassembled WGS sequence"/>
</dbReference>
<organism evidence="1 2">
    <name type="scientific">Nemania bipapillata</name>
    <dbReference type="NCBI Taxonomy" id="110536"/>
    <lineage>
        <taxon>Eukaryota</taxon>
        <taxon>Fungi</taxon>
        <taxon>Dikarya</taxon>
        <taxon>Ascomycota</taxon>
        <taxon>Pezizomycotina</taxon>
        <taxon>Sordariomycetes</taxon>
        <taxon>Xylariomycetidae</taxon>
        <taxon>Xylariales</taxon>
        <taxon>Xylariaceae</taxon>
        <taxon>Nemania</taxon>
    </lineage>
</organism>
<keyword evidence="2" id="KW-1185">Reference proteome</keyword>
<comment type="caution">
    <text evidence="1">The sequence shown here is derived from an EMBL/GenBank/DDBJ whole genome shotgun (WGS) entry which is preliminary data.</text>
</comment>
<name>A0ACC2I1I4_9PEZI</name>
<accession>A0ACC2I1I4</accession>
<gene>
    <name evidence="1" type="ORF">ONZ43_g6195</name>
</gene>
<evidence type="ECO:0000313" key="1">
    <source>
        <dbReference type="EMBL" id="KAJ8109219.1"/>
    </source>
</evidence>
<proteinExistence type="predicted"/>
<protein>
    <submittedName>
        <fullName evidence="1">Uncharacterized protein</fullName>
    </submittedName>
</protein>
<evidence type="ECO:0000313" key="2">
    <source>
        <dbReference type="Proteomes" id="UP001153334"/>
    </source>
</evidence>
<sequence length="167" mass="17773">MSGTTFTSPFAANSNPFGSDGAKLQTTPPAQLLNVVEEDENDVVTSPTTGSFGGQHAFRVPFGGDGSSDGPPSAVRTPPNPDSYPAQYNFGRRTSVSAESLKPVADVNDNWSPPTYPKTADQLERLQKAIEGNFLFSHLDDEQTAQILGALQEKPIPAKDIKVGHDS</sequence>
<reference evidence="1" key="1">
    <citation type="submission" date="2022-11" db="EMBL/GenBank/DDBJ databases">
        <title>Genome Sequence of Nemania bipapillata.</title>
        <authorList>
            <person name="Buettner E."/>
        </authorList>
    </citation>
    <scope>NUCLEOTIDE SEQUENCE</scope>
    <source>
        <strain evidence="1">CP14</strain>
    </source>
</reference>
<dbReference type="EMBL" id="JAPESX010002130">
    <property type="protein sequence ID" value="KAJ8109219.1"/>
    <property type="molecule type" value="Genomic_DNA"/>
</dbReference>